<keyword evidence="2" id="KW-0812">Transmembrane</keyword>
<dbReference type="Proteomes" id="UP000076512">
    <property type="component" value="Unassembled WGS sequence"/>
</dbReference>
<comment type="caution">
    <text evidence="3">The sequence shown here is derived from an EMBL/GenBank/DDBJ whole genome shotgun (WGS) entry which is preliminary data.</text>
</comment>
<gene>
    <name evidence="3" type="ORF">AWN90_13630</name>
</gene>
<feature type="region of interest" description="Disordered" evidence="1">
    <location>
        <begin position="100"/>
        <end position="119"/>
    </location>
</feature>
<evidence type="ECO:0000256" key="1">
    <source>
        <dbReference type="SAM" id="MobiDB-lite"/>
    </source>
</evidence>
<keyword evidence="2" id="KW-0472">Membrane</keyword>
<dbReference type="RefSeq" id="WP_082870791.1">
    <property type="nucleotide sequence ID" value="NZ_JABMCZ010000002.1"/>
</dbReference>
<evidence type="ECO:0000313" key="4">
    <source>
        <dbReference type="Proteomes" id="UP000076512"/>
    </source>
</evidence>
<sequence length="119" mass="12591">MSLSEILEQVGVIAGSGAVGAGVTGWANRRKSRAETTQIDAEAAKIIADTAVVLVAPLAAQVEGLNTRVAVLETENRRTKGLLRIALDHIEELHDWIKSHVPGAQPPSRPASLPDQEAL</sequence>
<accession>A0A164HUG7</accession>
<keyword evidence="4" id="KW-1185">Reference proteome</keyword>
<protein>
    <submittedName>
        <fullName evidence="3">Uncharacterized protein</fullName>
    </submittedName>
</protein>
<name>A0A164HUG7_9NOCA</name>
<feature type="transmembrane region" description="Helical" evidence="2">
    <location>
        <begin position="6"/>
        <end position="27"/>
    </location>
</feature>
<proteinExistence type="predicted"/>
<keyword evidence="2" id="KW-1133">Transmembrane helix</keyword>
<dbReference type="AlphaFoldDB" id="A0A164HUG7"/>
<evidence type="ECO:0000313" key="3">
    <source>
        <dbReference type="EMBL" id="KZM68825.1"/>
    </source>
</evidence>
<dbReference type="OrthoDB" id="9994275at2"/>
<dbReference type="STRING" id="455432.AWN90_13630"/>
<evidence type="ECO:0000256" key="2">
    <source>
        <dbReference type="SAM" id="Phobius"/>
    </source>
</evidence>
<reference evidence="3 4" key="1">
    <citation type="submission" date="2016-04" db="EMBL/GenBank/DDBJ databases">
        <authorList>
            <person name="Evans L.H."/>
            <person name="Alamgir A."/>
            <person name="Owens N."/>
            <person name="Weber N.D."/>
            <person name="Virtaneva K."/>
            <person name="Barbian K."/>
            <person name="Babar A."/>
            <person name="Rosenke K."/>
        </authorList>
    </citation>
    <scope>NUCLEOTIDE SEQUENCE [LARGE SCALE GENOMIC DNA]</scope>
    <source>
        <strain evidence="3 4">IFM 0406</strain>
    </source>
</reference>
<dbReference type="EMBL" id="LWGR01000021">
    <property type="protein sequence ID" value="KZM68825.1"/>
    <property type="molecule type" value="Genomic_DNA"/>
</dbReference>
<organism evidence="3 4">
    <name type="scientific">Nocardia terpenica</name>
    <dbReference type="NCBI Taxonomy" id="455432"/>
    <lineage>
        <taxon>Bacteria</taxon>
        <taxon>Bacillati</taxon>
        <taxon>Actinomycetota</taxon>
        <taxon>Actinomycetes</taxon>
        <taxon>Mycobacteriales</taxon>
        <taxon>Nocardiaceae</taxon>
        <taxon>Nocardia</taxon>
    </lineage>
</organism>